<dbReference type="AlphaFoldDB" id="A0A4D9DQU5"/>
<keyword evidence="3" id="KW-1185">Reference proteome</keyword>
<sequence>MWLAGRVARNRALMLNGQCFMVKLCCLFLSSQPHACTPESLVPDQSVSLLKPDPLSPVPHYITNATSCSTAVLMENSPSKYFPNPTHSDLERSHRVTVQGIWLSPCLDCVCLCTDKICLLKML</sequence>
<feature type="chain" id="PRO_5020031317" evidence="1">
    <location>
        <begin position="36"/>
        <end position="123"/>
    </location>
</feature>
<gene>
    <name evidence="2" type="ORF">DR999_PMT18230</name>
</gene>
<proteinExistence type="predicted"/>
<name>A0A4D9DQU5_9SAUR</name>
<organism evidence="2 3">
    <name type="scientific">Platysternon megacephalum</name>
    <name type="common">big-headed turtle</name>
    <dbReference type="NCBI Taxonomy" id="55544"/>
    <lineage>
        <taxon>Eukaryota</taxon>
        <taxon>Metazoa</taxon>
        <taxon>Chordata</taxon>
        <taxon>Craniata</taxon>
        <taxon>Vertebrata</taxon>
        <taxon>Euteleostomi</taxon>
        <taxon>Archelosauria</taxon>
        <taxon>Testudinata</taxon>
        <taxon>Testudines</taxon>
        <taxon>Cryptodira</taxon>
        <taxon>Durocryptodira</taxon>
        <taxon>Testudinoidea</taxon>
        <taxon>Platysternidae</taxon>
        <taxon>Platysternon</taxon>
    </lineage>
</organism>
<reference evidence="2 3" key="2">
    <citation type="submission" date="2019-04" db="EMBL/GenBank/DDBJ databases">
        <title>The genome sequence of big-headed turtle.</title>
        <authorList>
            <person name="Gong S."/>
        </authorList>
    </citation>
    <scope>NUCLEOTIDE SEQUENCE [LARGE SCALE GENOMIC DNA]</scope>
    <source>
        <strain evidence="2">DO16091913</strain>
        <tissue evidence="2">Muscle</tissue>
    </source>
</reference>
<accession>A0A4D9DQU5</accession>
<dbReference type="Proteomes" id="UP000297703">
    <property type="component" value="Unassembled WGS sequence"/>
</dbReference>
<keyword evidence="1" id="KW-0732">Signal</keyword>
<dbReference type="EMBL" id="QXTE01000310">
    <property type="protein sequence ID" value="TFJ99716.1"/>
    <property type="molecule type" value="Genomic_DNA"/>
</dbReference>
<feature type="signal peptide" evidence="1">
    <location>
        <begin position="1"/>
        <end position="35"/>
    </location>
</feature>
<comment type="caution">
    <text evidence="2">The sequence shown here is derived from an EMBL/GenBank/DDBJ whole genome shotgun (WGS) entry which is preliminary data.</text>
</comment>
<evidence type="ECO:0000313" key="2">
    <source>
        <dbReference type="EMBL" id="TFJ99716.1"/>
    </source>
</evidence>
<evidence type="ECO:0000256" key="1">
    <source>
        <dbReference type="SAM" id="SignalP"/>
    </source>
</evidence>
<reference evidence="2 3" key="1">
    <citation type="submission" date="2019-04" db="EMBL/GenBank/DDBJ databases">
        <title>Draft genome of the big-headed turtle Platysternon megacephalum.</title>
        <authorList>
            <person name="Gong S."/>
        </authorList>
    </citation>
    <scope>NUCLEOTIDE SEQUENCE [LARGE SCALE GENOMIC DNA]</scope>
    <source>
        <strain evidence="2">DO16091913</strain>
        <tissue evidence="2">Muscle</tissue>
    </source>
</reference>
<protein>
    <submittedName>
        <fullName evidence="2">DLA class II histocompatibility antigen, DR-1 beta chain-like</fullName>
    </submittedName>
</protein>
<evidence type="ECO:0000313" key="3">
    <source>
        <dbReference type="Proteomes" id="UP000297703"/>
    </source>
</evidence>